<comment type="caution">
    <text evidence="1">The sequence shown here is derived from an EMBL/GenBank/DDBJ whole genome shotgun (WGS) entry which is preliminary data.</text>
</comment>
<accession>A0ABX4MHE4</accession>
<keyword evidence="2" id="KW-1185">Reference proteome</keyword>
<reference evidence="1" key="1">
    <citation type="submission" date="2017-09" db="EMBL/GenBank/DDBJ databases">
        <authorList>
            <person name="Campbell M.A."/>
            <person name="Lukasik P."/>
            <person name="Simon C."/>
            <person name="McCutcheon J.P."/>
        </authorList>
    </citation>
    <scope>NUCLEOTIDE SEQUENCE [LARGE SCALE GENOMIC DNA]</scope>
    <source>
        <strain evidence="1">MAGTDC</strain>
    </source>
</reference>
<dbReference type="Proteomes" id="UP000230981">
    <property type="component" value="Unassembled WGS sequence"/>
</dbReference>
<name>A0ABX4MHE4_9HYPH</name>
<dbReference type="Gene3D" id="1.10.287.1080">
    <property type="entry name" value="MazG-like"/>
    <property type="match status" value="1"/>
</dbReference>
<organism evidence="1 2">
    <name type="scientific">Candidatus Hodgkinia cicadicola</name>
    <dbReference type="NCBI Taxonomy" id="573658"/>
    <lineage>
        <taxon>Bacteria</taxon>
        <taxon>Pseudomonadati</taxon>
        <taxon>Pseudomonadota</taxon>
        <taxon>Alphaproteobacteria</taxon>
        <taxon>Hyphomicrobiales</taxon>
        <taxon>Candidatus Hodgkinia</taxon>
    </lineage>
</organism>
<protein>
    <submittedName>
        <fullName evidence="1">Phosphoribosyl-AMP cyclohydrolase</fullName>
    </submittedName>
</protein>
<evidence type="ECO:0000313" key="2">
    <source>
        <dbReference type="Proteomes" id="UP000230981"/>
    </source>
</evidence>
<gene>
    <name evidence="1" type="primary">hisI</name>
    <name evidence="1" type="ORF">magtdc_19</name>
</gene>
<sequence length="214" mass="25175">MENIRINIRKGSWRSCNCSGLYRLANLVCIKSQILLDQTLWTTKLLTTRPRFILKRIKEEQMKLILAVNYNVNRGVVMKSVDLIFQVFLLARSIGLNINNIIRLINYWNIVAITQHYDKWSSLLRTNKLNFNMNYQFSINNIRSNKLDNIILNGLNNLISDLFNVIFKLGLDGYRYHNKLITLFYNILQNVIALICNRGIKCSVMFNEVINKRR</sequence>
<evidence type="ECO:0000313" key="1">
    <source>
        <dbReference type="EMBL" id="PIM96062.1"/>
    </source>
</evidence>
<dbReference type="EMBL" id="NXGO01000002">
    <property type="protein sequence ID" value="PIM96062.1"/>
    <property type="molecule type" value="Genomic_DNA"/>
</dbReference>
<dbReference type="SUPFAM" id="SSF101386">
    <property type="entry name" value="all-alpha NTP pyrophosphatases"/>
    <property type="match status" value="1"/>
</dbReference>
<dbReference type="RefSeq" id="WP_146656616.1">
    <property type="nucleotide sequence ID" value="NZ_CM008780.1"/>
</dbReference>
<proteinExistence type="predicted"/>